<gene>
    <name evidence="1" type="ORF">E6W36_14870</name>
</gene>
<evidence type="ECO:0008006" key="3">
    <source>
        <dbReference type="Google" id="ProtNLM"/>
    </source>
</evidence>
<name>A0A4D7CCC2_9SPHN</name>
<sequence length="66" mass="7275">MTAPVRFPPRSAMPMHRHALAYCAVVLEGSYEERSADGRWIAEAGDLVIHRGFMHTPTRSARGVPG</sequence>
<dbReference type="EMBL" id="CP039704">
    <property type="protein sequence ID" value="QCI80322.1"/>
    <property type="molecule type" value="Genomic_DNA"/>
</dbReference>
<evidence type="ECO:0000313" key="1">
    <source>
        <dbReference type="EMBL" id="QCI80322.1"/>
    </source>
</evidence>
<dbReference type="SUPFAM" id="SSF51182">
    <property type="entry name" value="RmlC-like cupins"/>
    <property type="match status" value="1"/>
</dbReference>
<evidence type="ECO:0000313" key="2">
    <source>
        <dbReference type="Proteomes" id="UP000298714"/>
    </source>
</evidence>
<protein>
    <recommendedName>
        <fullName evidence="3">Cupin domain-containing protein</fullName>
    </recommendedName>
</protein>
<reference evidence="2" key="1">
    <citation type="submission" date="2019-04" db="EMBL/GenBank/DDBJ databases">
        <title>Complete genome sequence of Sphingomonas sp. W1-2-3.</title>
        <authorList>
            <person name="Im W.T."/>
        </authorList>
    </citation>
    <scope>NUCLEOTIDE SEQUENCE [LARGE SCALE GENOMIC DNA]</scope>
    <source>
        <strain evidence="2">W1-2-3</strain>
    </source>
</reference>
<dbReference type="InterPro" id="IPR011051">
    <property type="entry name" value="RmlC_Cupin_sf"/>
</dbReference>
<organism evidence="1 2">
    <name type="scientific">Hankyongella ginsenosidimutans</name>
    <dbReference type="NCBI Taxonomy" id="1763828"/>
    <lineage>
        <taxon>Bacteria</taxon>
        <taxon>Pseudomonadati</taxon>
        <taxon>Pseudomonadota</taxon>
        <taxon>Alphaproteobacteria</taxon>
        <taxon>Sphingomonadales</taxon>
        <taxon>Sphingomonadaceae</taxon>
        <taxon>Hankyongella</taxon>
    </lineage>
</organism>
<proteinExistence type="predicted"/>
<keyword evidence="2" id="KW-1185">Reference proteome</keyword>
<dbReference type="RefSeq" id="WP_222873209.1">
    <property type="nucleotide sequence ID" value="NZ_CP039704.1"/>
</dbReference>
<dbReference type="InterPro" id="IPR014710">
    <property type="entry name" value="RmlC-like_jellyroll"/>
</dbReference>
<dbReference type="AlphaFoldDB" id="A0A4D7CCC2"/>
<dbReference type="KEGG" id="hgn:E6W36_14870"/>
<dbReference type="Proteomes" id="UP000298714">
    <property type="component" value="Chromosome"/>
</dbReference>
<dbReference type="Gene3D" id="2.60.120.10">
    <property type="entry name" value="Jelly Rolls"/>
    <property type="match status" value="1"/>
</dbReference>
<accession>A0A4D7CCC2</accession>